<keyword evidence="4" id="KW-0677">Repeat</keyword>
<name>T1EEB4_HELRO</name>
<dbReference type="HOGENOM" id="CLU_000288_57_0_1"/>
<dbReference type="PROSITE" id="PS50294">
    <property type="entry name" value="WD_REPEATS_REGION"/>
    <property type="match status" value="3"/>
</dbReference>
<feature type="domain" description="NLE" evidence="8">
    <location>
        <begin position="9"/>
        <end position="75"/>
    </location>
</feature>
<reference evidence="10 12" key="2">
    <citation type="journal article" date="2013" name="Nature">
        <title>Insights into bilaterian evolution from three spiralian genomes.</title>
        <authorList>
            <person name="Simakov O."/>
            <person name="Marletaz F."/>
            <person name="Cho S.J."/>
            <person name="Edsinger-Gonzales E."/>
            <person name="Havlak P."/>
            <person name="Hellsten U."/>
            <person name="Kuo D.H."/>
            <person name="Larsson T."/>
            <person name="Lv J."/>
            <person name="Arendt D."/>
            <person name="Savage R."/>
            <person name="Osoegawa K."/>
            <person name="de Jong P."/>
            <person name="Grimwood J."/>
            <person name="Chapman J.A."/>
            <person name="Shapiro H."/>
            <person name="Aerts A."/>
            <person name="Otillar R.P."/>
            <person name="Terry A.Y."/>
            <person name="Boore J.L."/>
            <person name="Grigoriev I.V."/>
            <person name="Lindberg D.R."/>
            <person name="Seaver E.C."/>
            <person name="Weisblat D.A."/>
            <person name="Putnam N.H."/>
            <person name="Rokhsar D.S."/>
        </authorList>
    </citation>
    <scope>NUCLEOTIDE SEQUENCE</scope>
</reference>
<dbReference type="InterPro" id="IPR028599">
    <property type="entry name" value="WDR12/Ytm1"/>
</dbReference>
<dbReference type="PANTHER" id="PTHR19855:SF11">
    <property type="entry name" value="RIBOSOME BIOGENESIS PROTEIN WDR12"/>
    <property type="match status" value="1"/>
</dbReference>
<dbReference type="GO" id="GO:0043021">
    <property type="term" value="F:ribonucleoprotein complex binding"/>
    <property type="evidence" value="ECO:0007669"/>
    <property type="project" value="UniProtKB-UniRule"/>
</dbReference>
<dbReference type="InterPro" id="IPR015943">
    <property type="entry name" value="WD40/YVTN_repeat-like_dom_sf"/>
</dbReference>
<dbReference type="PRINTS" id="PR00320">
    <property type="entry name" value="GPROTEINBRPT"/>
</dbReference>
<dbReference type="GO" id="GO:0030687">
    <property type="term" value="C:preribosome, large subunit precursor"/>
    <property type="evidence" value="ECO:0007669"/>
    <property type="project" value="UniProtKB-UniRule"/>
</dbReference>
<comment type="function">
    <text evidence="6">Required for maturation of ribosomal RNAs and formation of the large ribosomal subunit.</text>
</comment>
<accession>T1EEB4</accession>
<reference evidence="12" key="1">
    <citation type="submission" date="2012-12" db="EMBL/GenBank/DDBJ databases">
        <authorList>
            <person name="Hellsten U."/>
            <person name="Grimwood J."/>
            <person name="Chapman J.A."/>
            <person name="Shapiro H."/>
            <person name="Aerts A."/>
            <person name="Otillar R.P."/>
            <person name="Terry A.Y."/>
            <person name="Boore J.L."/>
            <person name="Simakov O."/>
            <person name="Marletaz F."/>
            <person name="Cho S.-J."/>
            <person name="Edsinger-Gonzales E."/>
            <person name="Havlak P."/>
            <person name="Kuo D.-H."/>
            <person name="Larsson T."/>
            <person name="Lv J."/>
            <person name="Arendt D."/>
            <person name="Savage R."/>
            <person name="Osoegawa K."/>
            <person name="de Jong P."/>
            <person name="Lindberg D.R."/>
            <person name="Seaver E.C."/>
            <person name="Weisblat D.A."/>
            <person name="Putnam N.H."/>
            <person name="Grigoriev I.V."/>
            <person name="Rokhsar D.S."/>
        </authorList>
    </citation>
    <scope>NUCLEOTIDE SEQUENCE</scope>
</reference>
<dbReference type="eggNOG" id="KOG0313">
    <property type="taxonomic scope" value="Eukaryota"/>
</dbReference>
<dbReference type="PROSITE" id="PS50082">
    <property type="entry name" value="WD_REPEATS_2"/>
    <property type="match status" value="3"/>
</dbReference>
<dbReference type="GO" id="GO:0000466">
    <property type="term" value="P:maturation of 5.8S rRNA from tricistronic rRNA transcript (SSU-rRNA, 5.8S rRNA, LSU-rRNA)"/>
    <property type="evidence" value="ECO:0007669"/>
    <property type="project" value="UniProtKB-UniRule"/>
</dbReference>
<gene>
    <name evidence="11" type="primary">20194916</name>
    <name evidence="10" type="ORF">HELRODRAFT_107575</name>
</gene>
<comment type="similarity">
    <text evidence="6">Belongs to the WD repeat WDR12/YTM1 family.</text>
</comment>
<dbReference type="FunCoup" id="T1EEB4">
    <property type="interactions" value="1442"/>
</dbReference>
<dbReference type="Pfam" id="PF08154">
    <property type="entry name" value="NLE"/>
    <property type="match status" value="1"/>
</dbReference>
<dbReference type="HAMAP" id="MF_03029">
    <property type="entry name" value="WDR12"/>
    <property type="match status" value="1"/>
</dbReference>
<dbReference type="SUPFAM" id="SSF50978">
    <property type="entry name" value="WD40 repeat-like"/>
    <property type="match status" value="1"/>
</dbReference>
<dbReference type="Pfam" id="PF00400">
    <property type="entry name" value="WD40"/>
    <property type="match status" value="5"/>
</dbReference>
<evidence type="ECO:0000256" key="7">
    <source>
        <dbReference type="PROSITE-ProRule" id="PRU00221"/>
    </source>
</evidence>
<evidence type="ECO:0000256" key="3">
    <source>
        <dbReference type="ARBA" id="ARBA00022574"/>
    </source>
</evidence>
<dbReference type="EnsemblMetazoa" id="HelroT107575">
    <property type="protein sequence ID" value="HelroP107575"/>
    <property type="gene ID" value="HelroG107575"/>
</dbReference>
<evidence type="ECO:0000313" key="12">
    <source>
        <dbReference type="Proteomes" id="UP000015101"/>
    </source>
</evidence>
<evidence type="ECO:0000256" key="4">
    <source>
        <dbReference type="ARBA" id="ARBA00022737"/>
    </source>
</evidence>
<keyword evidence="5 6" id="KW-0539">Nucleus</keyword>
<dbReference type="RefSeq" id="XP_009025696.1">
    <property type="nucleotide sequence ID" value="XM_009027448.1"/>
</dbReference>
<evidence type="ECO:0000256" key="5">
    <source>
        <dbReference type="ARBA" id="ARBA00023242"/>
    </source>
</evidence>
<feature type="repeat" description="WD" evidence="7">
    <location>
        <begin position="142"/>
        <end position="179"/>
    </location>
</feature>
<evidence type="ECO:0000256" key="1">
    <source>
        <dbReference type="ARBA" id="ARBA00022517"/>
    </source>
</evidence>
<dbReference type="InterPro" id="IPR012972">
    <property type="entry name" value="NLE"/>
</dbReference>
<evidence type="ECO:0000259" key="8">
    <source>
        <dbReference type="Pfam" id="PF08154"/>
    </source>
</evidence>
<dbReference type="Proteomes" id="UP000015101">
    <property type="component" value="Unassembled WGS sequence"/>
</dbReference>
<comment type="subcellular location">
    <subcellularLocation>
        <location evidence="6">Nucleus</location>
        <location evidence="6">Nucleolus</location>
    </subcellularLocation>
    <subcellularLocation>
        <location evidence="6">Nucleus</location>
        <location evidence="6">Nucleoplasm</location>
    </subcellularLocation>
</comment>
<dbReference type="OMA" id="DHKYVEF"/>
<dbReference type="GeneID" id="20194916"/>
<dbReference type="SMART" id="SM00320">
    <property type="entry name" value="WD40"/>
    <property type="match status" value="7"/>
</dbReference>
<reference evidence="11" key="3">
    <citation type="submission" date="2015-06" db="UniProtKB">
        <authorList>
            <consortium name="EnsemblMetazoa"/>
        </authorList>
    </citation>
    <scope>IDENTIFICATION</scope>
</reference>
<dbReference type="PANTHER" id="PTHR19855">
    <property type="entry name" value="WD40 REPEAT PROTEIN 12, 37"/>
    <property type="match status" value="1"/>
</dbReference>
<evidence type="ECO:0000256" key="6">
    <source>
        <dbReference type="HAMAP-Rule" id="MF_03029"/>
    </source>
</evidence>
<dbReference type="AlphaFoldDB" id="T1EEB4"/>
<dbReference type="FunFam" id="2.130.10.10:FF:001898">
    <property type="entry name" value="Ribosome biogenesis protein WDR12 homolog"/>
    <property type="match status" value="1"/>
</dbReference>
<proteinExistence type="inferred from homology"/>
<keyword evidence="2 6" id="KW-0698">rRNA processing</keyword>
<evidence type="ECO:0000313" key="11">
    <source>
        <dbReference type="EnsemblMetazoa" id="HelroP107575"/>
    </source>
</evidence>
<dbReference type="CDD" id="cd00200">
    <property type="entry name" value="WD40"/>
    <property type="match status" value="1"/>
</dbReference>
<dbReference type="EMBL" id="KB097495">
    <property type="protein sequence ID" value="ESN96548.1"/>
    <property type="molecule type" value="Genomic_DNA"/>
</dbReference>
<keyword evidence="1 6" id="KW-0690">Ribosome biogenesis</keyword>
<dbReference type="CTD" id="20194916"/>
<dbReference type="InterPro" id="IPR001680">
    <property type="entry name" value="WD40_rpt"/>
</dbReference>
<dbReference type="KEGG" id="hro:HELRODRAFT_107575"/>
<feature type="domain" description="DDB1- and CUL4-associated factor 12 beta-propeller" evidence="9">
    <location>
        <begin position="143"/>
        <end position="261"/>
    </location>
</feature>
<dbReference type="InterPro" id="IPR020472">
    <property type="entry name" value="WD40_PAC1"/>
</dbReference>
<dbReference type="InterPro" id="IPR036322">
    <property type="entry name" value="WD40_repeat_dom_sf"/>
</dbReference>
<dbReference type="GO" id="GO:0005654">
    <property type="term" value="C:nucleoplasm"/>
    <property type="evidence" value="ECO:0007669"/>
    <property type="project" value="UniProtKB-SubCell"/>
</dbReference>
<dbReference type="GO" id="GO:0000463">
    <property type="term" value="P:maturation of LSU-rRNA from tricistronic rRNA transcript (SSU-rRNA, 5.8S rRNA, LSU-rRNA)"/>
    <property type="evidence" value="ECO:0007669"/>
    <property type="project" value="UniProtKB-UniRule"/>
</dbReference>
<protein>
    <recommendedName>
        <fullName evidence="6">Ribosome biogenesis protein WDR12 homolog</fullName>
    </recommendedName>
</protein>
<evidence type="ECO:0000259" key="9">
    <source>
        <dbReference type="Pfam" id="PF23760"/>
    </source>
</evidence>
<dbReference type="Gene3D" id="2.130.10.10">
    <property type="entry name" value="YVTN repeat-like/Quinoprotein amine dehydrogenase"/>
    <property type="match status" value="3"/>
</dbReference>
<dbReference type="GO" id="GO:0005730">
    <property type="term" value="C:nucleolus"/>
    <property type="evidence" value="ECO:0007669"/>
    <property type="project" value="UniProtKB-SubCell"/>
</dbReference>
<dbReference type="EMBL" id="AMQM01001409">
    <property type="status" value="NOT_ANNOTATED_CDS"/>
    <property type="molecule type" value="Genomic_DNA"/>
</dbReference>
<dbReference type="Pfam" id="PF23760">
    <property type="entry name" value="Beta-prop_DCAF12"/>
    <property type="match status" value="1"/>
</dbReference>
<dbReference type="OrthoDB" id="10251381at2759"/>
<evidence type="ECO:0000313" key="10">
    <source>
        <dbReference type="EMBL" id="ESN96548.1"/>
    </source>
</evidence>
<sequence length="467" mass="52219">MDDFAEKKLQVKFVTKQLKYAIPDVPISLPENVSTKELNNLINQLLFPDQSADVYVNFDFLINDELLRQSLIEHVTEKEIQIEDTIVIEYVDKLPAPSVGECLMHNDWIAAVKAHHDNLILTGCYDGSIGLWRTSGEMLMMVRGHEAAVKSVAWLQDVGQEKRFVSGSDDGTCVMWSLNIHNINNNNNNNSNNNNNNNNVLNCGFLKKLHTCPMPELSPDSANATKPQNVQCVAANSDKTLFASGSWDCVVNIWSAIPNLGESQTNVQLIDDGRKKRRVDCQSVEASIRLPVQTFEGPEVGHKGQVTSVDWLDSSKVCSSSWDHSIKLWDVHAGRMTSSIVGSKVFFDLSYSPLNNLIVAASADRHVRLYDPRITSGSVVKNTFTSHTGWVSSVHWSPEQEHLFMSGAYDCVTKLWDIRSPKASLYDMRGHEDKILCCDWSIANDLISGGADKQLKIFHKNNDRLAD</sequence>
<feature type="repeat" description="WD" evidence="7">
    <location>
        <begin position="384"/>
        <end position="426"/>
    </location>
</feature>
<dbReference type="STRING" id="6412.T1EEB4"/>
<keyword evidence="12" id="KW-1185">Reference proteome</keyword>
<dbReference type="InterPro" id="IPR019775">
    <property type="entry name" value="WD40_repeat_CS"/>
</dbReference>
<keyword evidence="3 7" id="KW-0853">WD repeat</keyword>
<dbReference type="InterPro" id="IPR056151">
    <property type="entry name" value="Beta-prop_DCAF12"/>
</dbReference>
<dbReference type="InParanoid" id="T1EEB4"/>
<dbReference type="PROSITE" id="PS00678">
    <property type="entry name" value="WD_REPEATS_1"/>
    <property type="match status" value="1"/>
</dbReference>
<organism evidence="11 12">
    <name type="scientific">Helobdella robusta</name>
    <name type="common">Californian leech</name>
    <dbReference type="NCBI Taxonomy" id="6412"/>
    <lineage>
        <taxon>Eukaryota</taxon>
        <taxon>Metazoa</taxon>
        <taxon>Spiralia</taxon>
        <taxon>Lophotrochozoa</taxon>
        <taxon>Annelida</taxon>
        <taxon>Clitellata</taxon>
        <taxon>Hirudinea</taxon>
        <taxon>Rhynchobdellida</taxon>
        <taxon>Glossiphoniidae</taxon>
        <taxon>Helobdella</taxon>
    </lineage>
</organism>
<feature type="repeat" description="WD" evidence="7">
    <location>
        <begin position="299"/>
        <end position="339"/>
    </location>
</feature>
<evidence type="ECO:0000256" key="2">
    <source>
        <dbReference type="ARBA" id="ARBA00022552"/>
    </source>
</evidence>